<organism evidence="2 3">
    <name type="scientific">Prunus dulcis</name>
    <name type="common">Almond</name>
    <name type="synonym">Amygdalus dulcis</name>
    <dbReference type="NCBI Taxonomy" id="3755"/>
    <lineage>
        <taxon>Eukaryota</taxon>
        <taxon>Viridiplantae</taxon>
        <taxon>Streptophyta</taxon>
        <taxon>Embryophyta</taxon>
        <taxon>Tracheophyta</taxon>
        <taxon>Spermatophyta</taxon>
        <taxon>Magnoliopsida</taxon>
        <taxon>eudicotyledons</taxon>
        <taxon>Gunneridae</taxon>
        <taxon>Pentapetalae</taxon>
        <taxon>rosids</taxon>
        <taxon>fabids</taxon>
        <taxon>Rosales</taxon>
        <taxon>Rosaceae</taxon>
        <taxon>Amygdaloideae</taxon>
        <taxon>Amygdaleae</taxon>
        <taxon>Prunus</taxon>
    </lineage>
</organism>
<proteinExistence type="predicted"/>
<protein>
    <recommendedName>
        <fullName evidence="4">Retrotransposon gag domain-containing protein</fullName>
    </recommendedName>
</protein>
<dbReference type="EMBL" id="JAJFAZ020000007">
    <property type="protein sequence ID" value="KAI5320950.1"/>
    <property type="molecule type" value="Genomic_DNA"/>
</dbReference>
<sequence>MAENNNNNNALVGPQNDEDNHSVHNDENRSVRNDENRSVRNDENPLVRTLHDYLHPARTSVPSCIIFPLNGQTFDFKPGMIQLLPTFHGMESENPYSHVLEFEEVCGTFPTQGCRLDTVLLKVFPFSLKDIAKTWLYSLRPRTIGTWLEMQTEIFKKFFLLAAVFITLRRKIVSKLNWQQWLGKLKP</sequence>
<gene>
    <name evidence="2" type="ORF">L3X38_040658</name>
</gene>
<feature type="compositionally biased region" description="Basic and acidic residues" evidence="1">
    <location>
        <begin position="18"/>
        <end position="44"/>
    </location>
</feature>
<dbReference type="Proteomes" id="UP001054821">
    <property type="component" value="Chromosome 7"/>
</dbReference>
<dbReference type="PANTHER" id="PTHR33223">
    <property type="entry name" value="CCHC-TYPE DOMAIN-CONTAINING PROTEIN"/>
    <property type="match status" value="1"/>
</dbReference>
<accession>A0AAD4YTL3</accession>
<keyword evidence="3" id="KW-1185">Reference proteome</keyword>
<comment type="caution">
    <text evidence="2">The sequence shown here is derived from an EMBL/GenBank/DDBJ whole genome shotgun (WGS) entry which is preliminary data.</text>
</comment>
<dbReference type="PANTHER" id="PTHR33223:SF11">
    <property type="entry name" value="ELEMENT PROTEIN, PUTATIVE-RELATED"/>
    <property type="match status" value="1"/>
</dbReference>
<evidence type="ECO:0008006" key="4">
    <source>
        <dbReference type="Google" id="ProtNLM"/>
    </source>
</evidence>
<dbReference type="AlphaFoldDB" id="A0AAD4YTL3"/>
<evidence type="ECO:0000313" key="2">
    <source>
        <dbReference type="EMBL" id="KAI5320950.1"/>
    </source>
</evidence>
<feature type="region of interest" description="Disordered" evidence="1">
    <location>
        <begin position="1"/>
        <end position="44"/>
    </location>
</feature>
<evidence type="ECO:0000256" key="1">
    <source>
        <dbReference type="SAM" id="MobiDB-lite"/>
    </source>
</evidence>
<evidence type="ECO:0000313" key="3">
    <source>
        <dbReference type="Proteomes" id="UP001054821"/>
    </source>
</evidence>
<reference evidence="2 3" key="1">
    <citation type="journal article" date="2022" name="G3 (Bethesda)">
        <title>Whole-genome sequence and methylome profiling of the almond [Prunus dulcis (Mill.) D.A. Webb] cultivar 'Nonpareil'.</title>
        <authorList>
            <person name="D'Amico-Willman K.M."/>
            <person name="Ouma W.Z."/>
            <person name="Meulia T."/>
            <person name="Sideli G.M."/>
            <person name="Gradziel T.M."/>
            <person name="Fresnedo-Ramirez J."/>
        </authorList>
    </citation>
    <scope>NUCLEOTIDE SEQUENCE [LARGE SCALE GENOMIC DNA]</scope>
    <source>
        <strain evidence="2">Clone GOH B32 T37-40</strain>
    </source>
</reference>
<name>A0AAD4YTL3_PRUDU</name>